<protein>
    <recommendedName>
        <fullName evidence="1">NADAR domain-containing protein</fullName>
    </recommendedName>
</protein>
<evidence type="ECO:0000313" key="2">
    <source>
        <dbReference type="EMBL" id="GJJ10287.1"/>
    </source>
</evidence>
<feature type="domain" description="NADAR" evidence="1">
    <location>
        <begin position="98"/>
        <end position="203"/>
    </location>
</feature>
<reference evidence="2" key="1">
    <citation type="submission" date="2021-10" db="EMBL/GenBank/DDBJ databases">
        <title>De novo Genome Assembly of Clathrus columnatus (Basidiomycota, Fungi) Using Illumina and Nanopore Sequence Data.</title>
        <authorList>
            <person name="Ogiso-Tanaka E."/>
            <person name="Itagaki H."/>
            <person name="Hosoya T."/>
            <person name="Hosaka K."/>
        </authorList>
    </citation>
    <scope>NUCLEOTIDE SEQUENCE</scope>
    <source>
        <strain evidence="2">MO-923</strain>
    </source>
</reference>
<sequence length="208" mass="23679">MNKQLACLSHVPKIDEKRQSANNRTTGLGKTSTMQNNTTCQYPGCTLPVFTARPRTLRHKLDLIPALIPVNILVVRGKFTLEVHIARGPIEMLLNIKEQFEDDTLIETIRTQPTPRAAFETARQHKTSIRQGWYDKQLNIKMMEKTILLKFTQHEDLTNLLVGTGDALLKEKNSPTDRFWGIGSDGQGENRLGLVLMKVRELLKTFEK</sequence>
<gene>
    <name evidence="2" type="ORF">Clacol_004513</name>
</gene>
<evidence type="ECO:0000313" key="3">
    <source>
        <dbReference type="Proteomes" id="UP001050691"/>
    </source>
</evidence>
<dbReference type="AlphaFoldDB" id="A0AAV5A9N8"/>
<dbReference type="InterPro" id="IPR012816">
    <property type="entry name" value="NADAR"/>
</dbReference>
<dbReference type="Proteomes" id="UP001050691">
    <property type="component" value="Unassembled WGS sequence"/>
</dbReference>
<dbReference type="Pfam" id="PF08719">
    <property type="entry name" value="NADAR"/>
    <property type="match status" value="1"/>
</dbReference>
<dbReference type="SUPFAM" id="SSF143990">
    <property type="entry name" value="YbiA-like"/>
    <property type="match status" value="1"/>
</dbReference>
<evidence type="ECO:0000259" key="1">
    <source>
        <dbReference type="Pfam" id="PF08719"/>
    </source>
</evidence>
<accession>A0AAV5A9N8</accession>
<dbReference type="EMBL" id="BPWL01000005">
    <property type="protein sequence ID" value="GJJ10287.1"/>
    <property type="molecule type" value="Genomic_DNA"/>
</dbReference>
<dbReference type="Gene3D" id="1.10.357.40">
    <property type="entry name" value="YbiA-like"/>
    <property type="match status" value="1"/>
</dbReference>
<dbReference type="CDD" id="cd15457">
    <property type="entry name" value="NADAR"/>
    <property type="match status" value="1"/>
</dbReference>
<comment type="caution">
    <text evidence="2">The sequence shown here is derived from an EMBL/GenBank/DDBJ whole genome shotgun (WGS) entry which is preliminary data.</text>
</comment>
<keyword evidence="3" id="KW-1185">Reference proteome</keyword>
<proteinExistence type="predicted"/>
<dbReference type="InterPro" id="IPR037238">
    <property type="entry name" value="YbiA-like_sf"/>
</dbReference>
<organism evidence="2 3">
    <name type="scientific">Clathrus columnatus</name>
    <dbReference type="NCBI Taxonomy" id="1419009"/>
    <lineage>
        <taxon>Eukaryota</taxon>
        <taxon>Fungi</taxon>
        <taxon>Dikarya</taxon>
        <taxon>Basidiomycota</taxon>
        <taxon>Agaricomycotina</taxon>
        <taxon>Agaricomycetes</taxon>
        <taxon>Phallomycetidae</taxon>
        <taxon>Phallales</taxon>
        <taxon>Clathraceae</taxon>
        <taxon>Clathrus</taxon>
    </lineage>
</organism>
<name>A0AAV5A9N8_9AGAM</name>